<accession>A0ABW4VQ29</accession>
<dbReference type="RefSeq" id="WP_376888232.1">
    <property type="nucleotide sequence ID" value="NZ_JBHUHR010000045.1"/>
</dbReference>
<reference evidence="2" key="1">
    <citation type="journal article" date="2019" name="Int. J. Syst. Evol. Microbiol.">
        <title>The Global Catalogue of Microorganisms (GCM) 10K type strain sequencing project: providing services to taxonomists for standard genome sequencing and annotation.</title>
        <authorList>
            <consortium name="The Broad Institute Genomics Platform"/>
            <consortium name="The Broad Institute Genome Sequencing Center for Infectious Disease"/>
            <person name="Wu L."/>
            <person name="Ma J."/>
        </authorList>
    </citation>
    <scope>NUCLEOTIDE SEQUENCE [LARGE SCALE GENOMIC DNA]</scope>
    <source>
        <strain evidence="2">CGMCC 1.15180</strain>
    </source>
</reference>
<dbReference type="Proteomes" id="UP001597361">
    <property type="component" value="Unassembled WGS sequence"/>
</dbReference>
<evidence type="ECO:0000313" key="1">
    <source>
        <dbReference type="EMBL" id="MFD2036819.1"/>
    </source>
</evidence>
<keyword evidence="2" id="KW-1185">Reference proteome</keyword>
<gene>
    <name evidence="1" type="ORF">ACFSKL_18585</name>
</gene>
<organism evidence="1 2">
    <name type="scientific">Belliella marina</name>
    <dbReference type="NCBI Taxonomy" id="1644146"/>
    <lineage>
        <taxon>Bacteria</taxon>
        <taxon>Pseudomonadati</taxon>
        <taxon>Bacteroidota</taxon>
        <taxon>Cytophagia</taxon>
        <taxon>Cytophagales</taxon>
        <taxon>Cyclobacteriaceae</taxon>
        <taxon>Belliella</taxon>
    </lineage>
</organism>
<protein>
    <submittedName>
        <fullName evidence="1">Uncharacterized protein</fullName>
    </submittedName>
</protein>
<name>A0ABW4VQ29_9BACT</name>
<dbReference type="EMBL" id="JBHUHR010000045">
    <property type="protein sequence ID" value="MFD2036819.1"/>
    <property type="molecule type" value="Genomic_DNA"/>
</dbReference>
<evidence type="ECO:0000313" key="2">
    <source>
        <dbReference type="Proteomes" id="UP001597361"/>
    </source>
</evidence>
<sequence length="72" mass="8409">MKMIYVFKTSVKYQKDIIRLKPYLSELIGEVGWNFDLEDCDNILRVESPKEIKSKIINLLAVLGFDCEELPD</sequence>
<comment type="caution">
    <text evidence="1">The sequence shown here is derived from an EMBL/GenBank/DDBJ whole genome shotgun (WGS) entry which is preliminary data.</text>
</comment>
<proteinExistence type="predicted"/>